<dbReference type="Proteomes" id="UP001148662">
    <property type="component" value="Unassembled WGS sequence"/>
</dbReference>
<keyword evidence="2" id="KW-1185">Reference proteome</keyword>
<evidence type="ECO:0000313" key="2">
    <source>
        <dbReference type="Proteomes" id="UP001148662"/>
    </source>
</evidence>
<sequence>MPAIRRTSRSTRAKASLAPLTKFPGPPAIVPPMDYYRDKLRWATELRSVDPNTLVPQPVSSSMTADVSRAKSQKRRAFCDLCQKHVNGDRKTIQRHCLSEAHVKQVALILNIDPDTFRPRRLPCEWCGEGIAGERDDSLSRHRSVCKRSPRIRSTSVKLQRSASLPLAHEREVSRKGWKQSKISRSASLPVQITTSPSSPASPSSSISCLDNDNLLSEDLLYPNDFDSRVSSLSQHASLQLNPTSAPIQPQYSIGFKAEMGTATQVYWCSPLSHIIQDCQPAFSEFTDPLAYLDCASGYDNLGITDAYYTMPANAADFDWLLSADSLFM</sequence>
<proteinExistence type="predicted"/>
<organism evidence="1 2">
    <name type="scientific">Phlebia brevispora</name>
    <dbReference type="NCBI Taxonomy" id="194682"/>
    <lineage>
        <taxon>Eukaryota</taxon>
        <taxon>Fungi</taxon>
        <taxon>Dikarya</taxon>
        <taxon>Basidiomycota</taxon>
        <taxon>Agaricomycotina</taxon>
        <taxon>Agaricomycetes</taxon>
        <taxon>Polyporales</taxon>
        <taxon>Meruliaceae</taxon>
        <taxon>Phlebia</taxon>
    </lineage>
</organism>
<comment type="caution">
    <text evidence="1">The sequence shown here is derived from an EMBL/GenBank/DDBJ whole genome shotgun (WGS) entry which is preliminary data.</text>
</comment>
<reference evidence="1" key="1">
    <citation type="submission" date="2022-07" db="EMBL/GenBank/DDBJ databases">
        <title>Genome Sequence of Phlebia brevispora.</title>
        <authorList>
            <person name="Buettner E."/>
        </authorList>
    </citation>
    <scope>NUCLEOTIDE SEQUENCE</scope>
    <source>
        <strain evidence="1">MPL23</strain>
    </source>
</reference>
<evidence type="ECO:0000313" key="1">
    <source>
        <dbReference type="EMBL" id="KAJ3559360.1"/>
    </source>
</evidence>
<accession>A0ACC1TEP3</accession>
<dbReference type="EMBL" id="JANHOG010000030">
    <property type="protein sequence ID" value="KAJ3559360.1"/>
    <property type="molecule type" value="Genomic_DNA"/>
</dbReference>
<name>A0ACC1TEP3_9APHY</name>
<protein>
    <submittedName>
        <fullName evidence="1">Uncharacterized protein</fullName>
    </submittedName>
</protein>
<gene>
    <name evidence="1" type="ORF">NM688_g394</name>
</gene>